<dbReference type="AlphaFoldDB" id="A0A084GLP1"/>
<dbReference type="RefSeq" id="WP_029566106.1">
    <property type="nucleotide sequence ID" value="NZ_JNVC02000014.1"/>
</dbReference>
<evidence type="ECO:0000256" key="1">
    <source>
        <dbReference type="SAM" id="Phobius"/>
    </source>
</evidence>
<keyword evidence="1" id="KW-0472">Membrane</keyword>
<keyword evidence="3" id="KW-1185">Reference proteome</keyword>
<feature type="transmembrane region" description="Helical" evidence="1">
    <location>
        <begin position="36"/>
        <end position="58"/>
    </location>
</feature>
<keyword evidence="1" id="KW-0812">Transmembrane</keyword>
<sequence length="62" mass="7235">MNLTYSLMLFAFFLSIFHFLYGYFEALRISGEDGPVRGWSVVFSFPLAFVFAYFATVFNQQI</sequence>
<proteinExistence type="predicted"/>
<dbReference type="OrthoDB" id="2939462at2"/>
<organism evidence="2 3">
    <name type="scientific">Metabacillus indicus</name>
    <name type="common">Bacillus indicus</name>
    <dbReference type="NCBI Taxonomy" id="246786"/>
    <lineage>
        <taxon>Bacteria</taxon>
        <taxon>Bacillati</taxon>
        <taxon>Bacillota</taxon>
        <taxon>Bacilli</taxon>
        <taxon>Bacillales</taxon>
        <taxon>Bacillaceae</taxon>
        <taxon>Metabacillus</taxon>
    </lineage>
</organism>
<protein>
    <submittedName>
        <fullName evidence="2">Uncharacterized protein</fullName>
    </submittedName>
</protein>
<name>A0A084GLP1_METID</name>
<gene>
    <name evidence="2" type="ORF">GS18_0217085</name>
</gene>
<evidence type="ECO:0000313" key="3">
    <source>
        <dbReference type="Proteomes" id="UP000028549"/>
    </source>
</evidence>
<dbReference type="Proteomes" id="UP000028549">
    <property type="component" value="Unassembled WGS sequence"/>
</dbReference>
<reference evidence="2 3" key="1">
    <citation type="journal article" date="2005" name="Int. J. Syst. Evol. Microbiol.">
        <title>Bacillus cibi sp. nov., isolated from jeotgal, a traditional Korean fermented seafood.</title>
        <authorList>
            <person name="Yoon J.H."/>
            <person name="Lee C.H."/>
            <person name="Oh T.K."/>
        </authorList>
    </citation>
    <scope>NUCLEOTIDE SEQUENCE [LARGE SCALE GENOMIC DNA]</scope>
    <source>
        <strain evidence="2 3">DSM 16189</strain>
    </source>
</reference>
<feature type="transmembrane region" description="Helical" evidence="1">
    <location>
        <begin position="7"/>
        <end position="24"/>
    </location>
</feature>
<comment type="caution">
    <text evidence="2">The sequence shown here is derived from an EMBL/GenBank/DDBJ whole genome shotgun (WGS) entry which is preliminary data.</text>
</comment>
<accession>A0A084GLP1</accession>
<keyword evidence="1" id="KW-1133">Transmembrane helix</keyword>
<dbReference type="EMBL" id="JNVC02000014">
    <property type="protein sequence ID" value="KEZ48253.1"/>
    <property type="molecule type" value="Genomic_DNA"/>
</dbReference>
<evidence type="ECO:0000313" key="2">
    <source>
        <dbReference type="EMBL" id="KEZ48253.1"/>
    </source>
</evidence>